<dbReference type="Pfam" id="PF12973">
    <property type="entry name" value="Cupin_7"/>
    <property type="match status" value="1"/>
</dbReference>
<feature type="transmembrane region" description="Helical" evidence="1">
    <location>
        <begin position="12"/>
        <end position="35"/>
    </location>
</feature>
<evidence type="ECO:0000313" key="4">
    <source>
        <dbReference type="Proteomes" id="UP001557484"/>
    </source>
</evidence>
<evidence type="ECO:0000256" key="1">
    <source>
        <dbReference type="SAM" id="Phobius"/>
    </source>
</evidence>
<accession>A0ABV3TUU7</accession>
<comment type="caution">
    <text evidence="3">The sequence shown here is derived from an EMBL/GenBank/DDBJ whole genome shotgun (WGS) entry which is preliminary data.</text>
</comment>
<dbReference type="SUPFAM" id="SSF51182">
    <property type="entry name" value="RmlC-like cupins"/>
    <property type="match status" value="1"/>
</dbReference>
<dbReference type="Proteomes" id="UP001557484">
    <property type="component" value="Unassembled WGS sequence"/>
</dbReference>
<keyword evidence="1" id="KW-0472">Membrane</keyword>
<dbReference type="Gene3D" id="1.10.10.1320">
    <property type="entry name" value="Anti-sigma factor, zinc-finger domain"/>
    <property type="match status" value="1"/>
</dbReference>
<reference evidence="3 4" key="1">
    <citation type="journal article" date="2011" name="Int. J. Syst. Evol. Microbiol.">
        <title>Zhongshania antarctica gen. nov., sp. nov. and Zhongshania guokunii sp. nov., gammaproteobacteria respectively isolated from coastal attached (fast) ice and surface seawater of the Antarctic.</title>
        <authorList>
            <person name="Li H.J."/>
            <person name="Zhang X.Y."/>
            <person name="Chen C.X."/>
            <person name="Zhang Y.J."/>
            <person name="Gao Z.M."/>
            <person name="Yu Y."/>
            <person name="Chen X.L."/>
            <person name="Chen B."/>
            <person name="Zhang Y.Z."/>
        </authorList>
    </citation>
    <scope>NUCLEOTIDE SEQUENCE [LARGE SCALE GENOMIC DNA]</scope>
    <source>
        <strain evidence="3 4">R06B22</strain>
    </source>
</reference>
<sequence length="234" mass="24932">MSRIEHHPKDDTLYSYAAGSLPAALALVVGCHLQFCPQCRSQVRSGESLGGTLMSALSPQALSERARSNVLQRLEMQEVHADTQVLTHTDEIEIVSSLAGGKNTGARGSMPVLLQKVLEEKDFDALPWKRTIAPGLKQIVVDCGEGRARLLRIAAGRKMPAHSHSGSELTLILSGGYSDALGQFNAGDVADLEGSTEHQPVADSDRDCICLAGMDAPLAFKGLVARLIQPLVGL</sequence>
<organism evidence="3 4">
    <name type="scientific">Zhongshania arctica</name>
    <dbReference type="NCBI Taxonomy" id="3238302"/>
    <lineage>
        <taxon>Bacteria</taxon>
        <taxon>Pseudomonadati</taxon>
        <taxon>Pseudomonadota</taxon>
        <taxon>Gammaproteobacteria</taxon>
        <taxon>Cellvibrionales</taxon>
        <taxon>Spongiibacteraceae</taxon>
        <taxon>Zhongshania</taxon>
    </lineage>
</organism>
<dbReference type="NCBIfam" id="TIGR02451">
    <property type="entry name" value="anti_sig_ChrR"/>
    <property type="match status" value="1"/>
</dbReference>
<dbReference type="EMBL" id="JBFRYB010000001">
    <property type="protein sequence ID" value="MEX1665348.1"/>
    <property type="molecule type" value="Genomic_DNA"/>
</dbReference>
<keyword evidence="1" id="KW-0812">Transmembrane</keyword>
<feature type="domain" description="ChrR-like cupin" evidence="2">
    <location>
        <begin position="122"/>
        <end position="212"/>
    </location>
</feature>
<dbReference type="InterPro" id="IPR012807">
    <property type="entry name" value="Anti-sigma_ChrR"/>
</dbReference>
<proteinExistence type="predicted"/>
<dbReference type="InterPro" id="IPR011051">
    <property type="entry name" value="RmlC_Cupin_sf"/>
</dbReference>
<dbReference type="PROSITE" id="PS51257">
    <property type="entry name" value="PROKAR_LIPOPROTEIN"/>
    <property type="match status" value="1"/>
</dbReference>
<dbReference type="Gene3D" id="2.60.120.10">
    <property type="entry name" value="Jelly Rolls"/>
    <property type="match status" value="1"/>
</dbReference>
<evidence type="ECO:0000259" key="2">
    <source>
        <dbReference type="Pfam" id="PF12973"/>
    </source>
</evidence>
<keyword evidence="4" id="KW-1185">Reference proteome</keyword>
<dbReference type="InterPro" id="IPR025979">
    <property type="entry name" value="ChrR-like_cupin_dom"/>
</dbReference>
<evidence type="ECO:0000313" key="3">
    <source>
        <dbReference type="EMBL" id="MEX1665348.1"/>
    </source>
</evidence>
<protein>
    <submittedName>
        <fullName evidence="3">ChrR family anti-sigma-E factor</fullName>
    </submittedName>
</protein>
<dbReference type="InterPro" id="IPR041916">
    <property type="entry name" value="Anti_sigma_zinc_sf"/>
</dbReference>
<name>A0ABV3TUU7_9GAMM</name>
<gene>
    <name evidence="3" type="ORF">AB4875_07590</name>
</gene>
<dbReference type="InterPro" id="IPR014710">
    <property type="entry name" value="RmlC-like_jellyroll"/>
</dbReference>
<dbReference type="RefSeq" id="WP_368375452.1">
    <property type="nucleotide sequence ID" value="NZ_JBFRYB010000001.1"/>
</dbReference>
<dbReference type="CDD" id="cd20301">
    <property type="entry name" value="cupin_ChrR"/>
    <property type="match status" value="1"/>
</dbReference>
<keyword evidence="1" id="KW-1133">Transmembrane helix</keyword>